<dbReference type="Proteomes" id="UP000766246">
    <property type="component" value="Unassembled WGS sequence"/>
</dbReference>
<keyword evidence="1" id="KW-0732">Signal</keyword>
<dbReference type="EMBL" id="SVER01000047">
    <property type="protein sequence ID" value="MBE5920734.1"/>
    <property type="molecule type" value="Genomic_DNA"/>
</dbReference>
<evidence type="ECO:0000313" key="2">
    <source>
        <dbReference type="EMBL" id="MBE5920734.1"/>
    </source>
</evidence>
<gene>
    <name evidence="2" type="ORF">E7272_12960</name>
</gene>
<evidence type="ECO:0000313" key="3">
    <source>
        <dbReference type="Proteomes" id="UP000766246"/>
    </source>
</evidence>
<protein>
    <submittedName>
        <fullName evidence="2">Uncharacterized protein</fullName>
    </submittedName>
</protein>
<evidence type="ECO:0000256" key="1">
    <source>
        <dbReference type="SAM" id="SignalP"/>
    </source>
</evidence>
<dbReference type="AlphaFoldDB" id="A0A927UE96"/>
<organism evidence="2 3">
    <name type="scientific">Pseudobutyrivibrio ruminis</name>
    <dbReference type="NCBI Taxonomy" id="46206"/>
    <lineage>
        <taxon>Bacteria</taxon>
        <taxon>Bacillati</taxon>
        <taxon>Bacillota</taxon>
        <taxon>Clostridia</taxon>
        <taxon>Lachnospirales</taxon>
        <taxon>Lachnospiraceae</taxon>
        <taxon>Pseudobutyrivibrio</taxon>
    </lineage>
</organism>
<feature type="chain" id="PRO_5037058328" evidence="1">
    <location>
        <begin position="31"/>
        <end position="288"/>
    </location>
</feature>
<proteinExistence type="predicted"/>
<name>A0A927UE96_9FIRM</name>
<feature type="signal peptide" evidence="1">
    <location>
        <begin position="1"/>
        <end position="30"/>
    </location>
</feature>
<sequence length="288" mass="31495">MKKVKRIFTAVLSLCLIMGLVATSTITSEAKGKKSTKKAKAVATSTVNDPALFALMVKGVTFTYNGKDYSVSQIGGMNLEQAANLLGLTVSKGGDGSIEDPHGAWTEENRAQADITYADSADGRIHIQRFVDLRGDQPTRTLFSYDGNAFEINMPYYCSGFTYDSASTESMYAQYGDSWNVKALESYLRAGGYANMNDVLSRNGLIVHTYNDEASWSAYIAADGWGFKDAMTINGVKYPYHASVRPHDFANPNGEMETTLMILKPDGSIVGYSTLSDYPTQIMYVNVL</sequence>
<accession>A0A927UE96</accession>
<comment type="caution">
    <text evidence="2">The sequence shown here is derived from an EMBL/GenBank/DDBJ whole genome shotgun (WGS) entry which is preliminary data.</text>
</comment>
<reference evidence="2" key="1">
    <citation type="submission" date="2019-04" db="EMBL/GenBank/DDBJ databases">
        <title>Evolution of Biomass-Degrading Anaerobic Consortia Revealed by Metagenomics.</title>
        <authorList>
            <person name="Peng X."/>
        </authorList>
    </citation>
    <scope>NUCLEOTIDE SEQUENCE</scope>
    <source>
        <strain evidence="2">SIG311</strain>
    </source>
</reference>